<keyword evidence="5" id="KW-1185">Reference proteome</keyword>
<feature type="transmembrane region" description="Helical" evidence="1">
    <location>
        <begin position="12"/>
        <end position="32"/>
    </location>
</feature>
<gene>
    <name evidence="4" type="ORF">GCM10022277_11070</name>
</gene>
<accession>A0ABP7MA34</accession>
<dbReference type="InterPro" id="IPR052020">
    <property type="entry name" value="Cyclic_di-GMP/3'3'-cGAMP_PDE"/>
</dbReference>
<proteinExistence type="predicted"/>
<dbReference type="CDD" id="cd00077">
    <property type="entry name" value="HDc"/>
    <property type="match status" value="1"/>
</dbReference>
<dbReference type="Pfam" id="PF13487">
    <property type="entry name" value="HD_5"/>
    <property type="match status" value="1"/>
</dbReference>
<feature type="domain" description="HAMP" evidence="2">
    <location>
        <begin position="360"/>
        <end position="413"/>
    </location>
</feature>
<evidence type="ECO:0000259" key="3">
    <source>
        <dbReference type="PROSITE" id="PS51832"/>
    </source>
</evidence>
<feature type="domain" description="HD-GYP" evidence="3">
    <location>
        <begin position="772"/>
        <end position="973"/>
    </location>
</feature>
<dbReference type="Gene3D" id="1.10.3210.10">
    <property type="entry name" value="Hypothetical protein af1432"/>
    <property type="match status" value="2"/>
</dbReference>
<dbReference type="InterPro" id="IPR029151">
    <property type="entry name" value="Sensor-like_sf"/>
</dbReference>
<dbReference type="SUPFAM" id="SSF109604">
    <property type="entry name" value="HD-domain/PDEase-like"/>
    <property type="match status" value="2"/>
</dbReference>
<organism evidence="4 5">
    <name type="scientific">Litoribacillus peritrichatus</name>
    <dbReference type="NCBI Taxonomy" id="718191"/>
    <lineage>
        <taxon>Bacteria</taxon>
        <taxon>Pseudomonadati</taxon>
        <taxon>Pseudomonadota</taxon>
        <taxon>Gammaproteobacteria</taxon>
        <taxon>Oceanospirillales</taxon>
        <taxon>Oceanospirillaceae</taxon>
        <taxon>Litoribacillus</taxon>
    </lineage>
</organism>
<dbReference type="SUPFAM" id="SSF103190">
    <property type="entry name" value="Sensory domain-like"/>
    <property type="match status" value="1"/>
</dbReference>
<dbReference type="EMBL" id="BAABBN010000004">
    <property type="protein sequence ID" value="GAA3917825.1"/>
    <property type="molecule type" value="Genomic_DNA"/>
</dbReference>
<dbReference type="InterPro" id="IPR029016">
    <property type="entry name" value="GAF-like_dom_sf"/>
</dbReference>
<dbReference type="InterPro" id="IPR003660">
    <property type="entry name" value="HAMP_dom"/>
</dbReference>
<dbReference type="InterPro" id="IPR003607">
    <property type="entry name" value="HD/PDEase_dom"/>
</dbReference>
<reference evidence="5" key="1">
    <citation type="journal article" date="2019" name="Int. J. Syst. Evol. Microbiol.">
        <title>The Global Catalogue of Microorganisms (GCM) 10K type strain sequencing project: providing services to taxonomists for standard genome sequencing and annotation.</title>
        <authorList>
            <consortium name="The Broad Institute Genomics Platform"/>
            <consortium name="The Broad Institute Genome Sequencing Center for Infectious Disease"/>
            <person name="Wu L."/>
            <person name="Ma J."/>
        </authorList>
    </citation>
    <scope>NUCLEOTIDE SEQUENCE [LARGE SCALE GENOMIC DNA]</scope>
    <source>
        <strain evidence="5">JCM 17551</strain>
    </source>
</reference>
<protein>
    <submittedName>
        <fullName evidence="4">Metal-dependent phosphohydrolase</fullName>
    </submittedName>
</protein>
<keyword evidence="1" id="KW-0472">Membrane</keyword>
<evidence type="ECO:0000259" key="2">
    <source>
        <dbReference type="PROSITE" id="PS50885"/>
    </source>
</evidence>
<dbReference type="SUPFAM" id="SSF55781">
    <property type="entry name" value="GAF domain-like"/>
    <property type="match status" value="1"/>
</dbReference>
<dbReference type="PANTHER" id="PTHR45228">
    <property type="entry name" value="CYCLIC DI-GMP PHOSPHODIESTERASE TM_0186-RELATED"/>
    <property type="match status" value="1"/>
</dbReference>
<dbReference type="PANTHER" id="PTHR45228:SF5">
    <property type="entry name" value="CYCLIC DI-GMP PHOSPHODIESTERASE VC_1348-RELATED"/>
    <property type="match status" value="1"/>
</dbReference>
<dbReference type="Gene3D" id="6.10.340.10">
    <property type="match status" value="1"/>
</dbReference>
<comment type="caution">
    <text evidence="4">The sequence shown here is derived from an EMBL/GenBank/DDBJ whole genome shotgun (WGS) entry which is preliminary data.</text>
</comment>
<sequence>MLHKRFSIKIHITTLFISLIFAVGGVLAWFNYLKISDLLISASDKMFRQIATEVSLDFKATYLPAASNVQLIANTDLPLLTTKEARFRKIPMMVSMLRTSTQIAAIEVGYPDGDYFIVRAISSDYMVSKFDAPPQSSYMVDHIDYHPSDGVIERTFLSQSGDVISEETQIPTDYDPRGRPWFLEAVNSEQLVTTPPYLFFFIGKLGVTLSYQNQQSGAVVAADITLEQLSDTLSKHYITPSSTIVMTDKSHQIVAHRDRDLIVDLSSGTPERIHADQLNKPVVNYFLTTPSPNNHSYDFQGQSWIGTTIPMKLSAGNIALTIVSPKNELLAEAIEIRNSSTLIAAIILLLSLPMTWLLANRVAKPLIDLTKETTSIKELDFRESPNTRSFVLEIDYLSKSINSMKSTINQFLTLISSVTSEKDHERLLNIVTAETRKASTAKSVTLYLFDEQKQTLNQASFSSEHQTILNKGPLKKYRLDQLPDFIQTAIHNKETQQQLHEITTGSKVSHLDDLLLDSELTTANVVAIPLLDRKKNVIGMLLLTFDVAPDNVLSNNVLSDNLLSNSNKIGFAEILSGFCAESLEKNQLYIEQKALLESFIKLIAGAIDAKSPYTGGHCQRVPELAKLLAQAACDSNEIPFKDFSMNAKEWEELHIASWLHDCGKVTTPEHVVDKSTRLETLYNRIHEIRTRFEVLKRDEEIAFLANKLNLLEQNTTSDEQLNALAETFHNNIQQLNDDFYFIAHCNSGDNPIKQEEQARLNQIAERTWQRTLSNQVGLAWEERKRMQNQEEVLPVTENILSDKPEHLIARESNKSFSKDNPWGFDMQVPEHELNLGEIYNLSIANGTLTTEERFIINDHIVQTIIMLEKLPFPKHLKNVPEIAGSHHEKINGTGYPRKLTRQDMSIPARIMAIADIFEALTASDRPYKDPKSLGSALKIMRFMVKDGHIDKDLFELFLNSGAYAEYAQKHLTPTQRDEIDIEEFLEP</sequence>
<dbReference type="InterPro" id="IPR037522">
    <property type="entry name" value="HD_GYP_dom"/>
</dbReference>
<dbReference type="Proteomes" id="UP001501565">
    <property type="component" value="Unassembled WGS sequence"/>
</dbReference>
<dbReference type="Gene3D" id="3.30.450.20">
    <property type="entry name" value="PAS domain"/>
    <property type="match status" value="2"/>
</dbReference>
<dbReference type="SMART" id="SM00471">
    <property type="entry name" value="HDc"/>
    <property type="match status" value="1"/>
</dbReference>
<dbReference type="PROSITE" id="PS51832">
    <property type="entry name" value="HD_GYP"/>
    <property type="match status" value="1"/>
</dbReference>
<evidence type="ECO:0000256" key="1">
    <source>
        <dbReference type="SAM" id="Phobius"/>
    </source>
</evidence>
<dbReference type="RefSeq" id="WP_344796311.1">
    <property type="nucleotide sequence ID" value="NZ_BAABBN010000004.1"/>
</dbReference>
<evidence type="ECO:0000313" key="4">
    <source>
        <dbReference type="EMBL" id="GAA3917825.1"/>
    </source>
</evidence>
<evidence type="ECO:0000313" key="5">
    <source>
        <dbReference type="Proteomes" id="UP001501565"/>
    </source>
</evidence>
<dbReference type="Gene3D" id="3.30.450.40">
    <property type="match status" value="1"/>
</dbReference>
<keyword evidence="1" id="KW-1133">Transmembrane helix</keyword>
<dbReference type="PROSITE" id="PS50885">
    <property type="entry name" value="HAMP"/>
    <property type="match status" value="1"/>
</dbReference>
<keyword evidence="1" id="KW-0812">Transmembrane</keyword>
<name>A0ABP7MA34_9GAMM</name>